<dbReference type="GO" id="GO:0005432">
    <property type="term" value="F:calcium:sodium antiporter activity"/>
    <property type="evidence" value="ECO:0007669"/>
    <property type="project" value="InterPro"/>
</dbReference>
<proteinExistence type="predicted"/>
<evidence type="ECO:0000256" key="6">
    <source>
        <dbReference type="ARBA" id="ARBA00022989"/>
    </source>
</evidence>
<evidence type="ECO:0000256" key="5">
    <source>
        <dbReference type="ARBA" id="ARBA00022692"/>
    </source>
</evidence>
<keyword evidence="3" id="KW-0050">Antiport</keyword>
<keyword evidence="2" id="KW-0813">Transport</keyword>
<keyword evidence="12" id="KW-1185">Reference proteome</keyword>
<dbReference type="InterPro" id="IPR038081">
    <property type="entry name" value="CalX-like_sf"/>
</dbReference>
<keyword evidence="6 9" id="KW-1133">Transmembrane helix</keyword>
<dbReference type="Gene3D" id="2.60.40.2030">
    <property type="match status" value="1"/>
</dbReference>
<keyword evidence="4" id="KW-0109">Calcium transport</keyword>
<evidence type="ECO:0000256" key="7">
    <source>
        <dbReference type="ARBA" id="ARBA00023065"/>
    </source>
</evidence>
<dbReference type="GO" id="GO:0030424">
    <property type="term" value="C:axon"/>
    <property type="evidence" value="ECO:0007669"/>
    <property type="project" value="TreeGrafter"/>
</dbReference>
<feature type="transmembrane region" description="Helical" evidence="9">
    <location>
        <begin position="231"/>
        <end position="251"/>
    </location>
</feature>
<dbReference type="AlphaFoldDB" id="A0A819FSE7"/>
<feature type="transmembrane region" description="Helical" evidence="9">
    <location>
        <begin position="132"/>
        <end position="149"/>
    </location>
</feature>
<evidence type="ECO:0000256" key="9">
    <source>
        <dbReference type="SAM" id="Phobius"/>
    </source>
</evidence>
<dbReference type="GO" id="GO:0042383">
    <property type="term" value="C:sarcolemma"/>
    <property type="evidence" value="ECO:0007669"/>
    <property type="project" value="TreeGrafter"/>
</dbReference>
<dbReference type="Pfam" id="PF01699">
    <property type="entry name" value="Na_Ca_ex"/>
    <property type="match status" value="1"/>
</dbReference>
<dbReference type="InterPro" id="IPR051171">
    <property type="entry name" value="CaCA"/>
</dbReference>
<organism evidence="11 12">
    <name type="scientific">Rotaria magnacalcarata</name>
    <dbReference type="NCBI Taxonomy" id="392030"/>
    <lineage>
        <taxon>Eukaryota</taxon>
        <taxon>Metazoa</taxon>
        <taxon>Spiralia</taxon>
        <taxon>Gnathifera</taxon>
        <taxon>Rotifera</taxon>
        <taxon>Eurotatoria</taxon>
        <taxon>Bdelloidea</taxon>
        <taxon>Philodinida</taxon>
        <taxon>Philodinidae</taxon>
        <taxon>Rotaria</taxon>
    </lineage>
</organism>
<reference evidence="11" key="1">
    <citation type="submission" date="2021-02" db="EMBL/GenBank/DDBJ databases">
        <authorList>
            <person name="Nowell W R."/>
        </authorList>
    </citation>
    <scope>NUCLEOTIDE SEQUENCE</scope>
</reference>
<evidence type="ECO:0000256" key="8">
    <source>
        <dbReference type="ARBA" id="ARBA00023136"/>
    </source>
</evidence>
<dbReference type="Gene3D" id="1.20.1420.30">
    <property type="entry name" value="NCX, central ion-binding region"/>
    <property type="match status" value="1"/>
</dbReference>
<evidence type="ECO:0000256" key="1">
    <source>
        <dbReference type="ARBA" id="ARBA00004127"/>
    </source>
</evidence>
<evidence type="ECO:0000256" key="2">
    <source>
        <dbReference type="ARBA" id="ARBA00022448"/>
    </source>
</evidence>
<feature type="transmembrane region" description="Helical" evidence="9">
    <location>
        <begin position="303"/>
        <end position="321"/>
    </location>
</feature>
<keyword evidence="5 9" id="KW-0812">Transmembrane</keyword>
<dbReference type="PANTHER" id="PTHR11878:SF65">
    <property type="entry name" value="NA_CA-EXCHANGE PROTEIN, ISOFORM G"/>
    <property type="match status" value="1"/>
</dbReference>
<feature type="domain" description="Sodium/calcium exchanger membrane region" evidence="10">
    <location>
        <begin position="156"/>
        <end position="319"/>
    </location>
</feature>
<keyword evidence="7" id="KW-0406">Ion transport</keyword>
<dbReference type="InterPro" id="IPR004836">
    <property type="entry name" value="Na_Ca_Ex"/>
</dbReference>
<evidence type="ECO:0000313" key="12">
    <source>
        <dbReference type="Proteomes" id="UP000663866"/>
    </source>
</evidence>
<accession>A0A819FSE7</accession>
<dbReference type="PRINTS" id="PR01259">
    <property type="entry name" value="NACAEXCHNGR"/>
</dbReference>
<protein>
    <recommendedName>
        <fullName evidence="10">Sodium/calcium exchanger membrane region domain-containing protein</fullName>
    </recommendedName>
</protein>
<keyword evidence="4" id="KW-0106">Calcium</keyword>
<keyword evidence="8 9" id="KW-0472">Membrane</keyword>
<comment type="caution">
    <text evidence="11">The sequence shown here is derived from an EMBL/GenBank/DDBJ whole genome shotgun (WGS) entry which is preliminary data.</text>
</comment>
<sequence>KTISIQIVDRDQYQRNETFLVLLGEPSLIREAGEKDESTMTEQEKSIADLGRPRLGDKNTIRIRIQESKEFKNAVDKALYKANTAILVGTSTWLEQFKQAFCVKEDDDDDDNVVESGDSTQDNEKPATCKDYMLHFVSFFWKFLFAFVPPTSMGGGWACFCVSIFIIGLLTAVIGDLATHFGCTVGLTDTMTAIAFVALGTSLPDTFASKVAAEHDKYADSSIGNVNGSNAVNVFLGIGLPWAMSAWYHYFHNTQFVVEKGSLSFSVTLFCSFAAVGFIMLLVRRLKCFGGGELGGPTKFRVISSLLFLSLWIAYLILSGLENYCHIQL</sequence>
<evidence type="ECO:0000256" key="3">
    <source>
        <dbReference type="ARBA" id="ARBA00022449"/>
    </source>
</evidence>
<dbReference type="PANTHER" id="PTHR11878">
    <property type="entry name" value="SODIUM/CALCIUM EXCHANGER"/>
    <property type="match status" value="1"/>
</dbReference>
<name>A0A819FSE7_9BILA</name>
<dbReference type="EMBL" id="CAJOBG010000895">
    <property type="protein sequence ID" value="CAF3870779.1"/>
    <property type="molecule type" value="Genomic_DNA"/>
</dbReference>
<gene>
    <name evidence="11" type="ORF">OVN521_LOCUS7910</name>
</gene>
<comment type="subcellular location">
    <subcellularLocation>
        <location evidence="1">Endomembrane system</location>
        <topology evidence="1">Multi-pass membrane protein</topology>
    </subcellularLocation>
</comment>
<feature type="transmembrane region" description="Helical" evidence="9">
    <location>
        <begin position="155"/>
        <end position="174"/>
    </location>
</feature>
<dbReference type="Proteomes" id="UP000663866">
    <property type="component" value="Unassembled WGS sequence"/>
</dbReference>
<dbReference type="GO" id="GO:0098794">
    <property type="term" value="C:postsynapse"/>
    <property type="evidence" value="ECO:0007669"/>
    <property type="project" value="TreeGrafter"/>
</dbReference>
<evidence type="ECO:0000259" key="10">
    <source>
        <dbReference type="Pfam" id="PF01699"/>
    </source>
</evidence>
<evidence type="ECO:0000256" key="4">
    <source>
        <dbReference type="ARBA" id="ARBA00022568"/>
    </source>
</evidence>
<dbReference type="GO" id="GO:0098703">
    <property type="term" value="P:calcium ion import across plasma membrane"/>
    <property type="evidence" value="ECO:0007669"/>
    <property type="project" value="TreeGrafter"/>
</dbReference>
<feature type="non-terminal residue" evidence="11">
    <location>
        <position position="1"/>
    </location>
</feature>
<dbReference type="GO" id="GO:0012505">
    <property type="term" value="C:endomembrane system"/>
    <property type="evidence" value="ECO:0007669"/>
    <property type="project" value="UniProtKB-SubCell"/>
</dbReference>
<dbReference type="InterPro" id="IPR044880">
    <property type="entry name" value="NCX_ion-bd_dom_sf"/>
</dbReference>
<evidence type="ECO:0000313" key="11">
    <source>
        <dbReference type="EMBL" id="CAF3870779.1"/>
    </source>
</evidence>
<dbReference type="SUPFAM" id="SSF141072">
    <property type="entry name" value="CalX-like"/>
    <property type="match status" value="1"/>
</dbReference>
<dbReference type="InterPro" id="IPR004837">
    <property type="entry name" value="NaCa_Exmemb"/>
</dbReference>
<feature type="transmembrane region" description="Helical" evidence="9">
    <location>
        <begin position="263"/>
        <end position="283"/>
    </location>
</feature>
<feature type="transmembrane region" description="Helical" evidence="9">
    <location>
        <begin position="181"/>
        <end position="200"/>
    </location>
</feature>